<reference evidence="2" key="1">
    <citation type="submission" date="2021-01" db="EMBL/GenBank/DDBJ databases">
        <title>Metabolic potential, ecology and presence of endohyphal bacteria is reflected in genomic diversity of Mucoromycotina.</title>
        <authorList>
            <person name="Muszewska A."/>
            <person name="Okrasinska A."/>
            <person name="Steczkiewicz K."/>
            <person name="Drgas O."/>
            <person name="Orlowska M."/>
            <person name="Perlinska-Lenart U."/>
            <person name="Aleksandrzak-Piekarczyk T."/>
            <person name="Szatraj K."/>
            <person name="Zielenkiewicz U."/>
            <person name="Pilsyk S."/>
            <person name="Malc E."/>
            <person name="Mieczkowski P."/>
            <person name="Kruszewska J.S."/>
            <person name="Biernat P."/>
            <person name="Pawlowska J."/>
        </authorList>
    </citation>
    <scope>NUCLEOTIDE SEQUENCE</scope>
    <source>
        <strain evidence="2">WA0000018081</strain>
    </source>
</reference>
<sequence length="142" mass="16334">MESSQNEDSTGAQGQYSNVPEGTTVNGFDLYPSETPCTDDDDEQEENNVKFAFLPDDPENKEVYVQKSLINNEIFSTVWKYTDLFDEKPAIGFNQWCTNKVDFATVKTKRKNQDSDDMAKKVQNYLPINYLFEISKRSNMTL</sequence>
<organism evidence="2 3">
    <name type="scientific">Thamnidium elegans</name>
    <dbReference type="NCBI Taxonomy" id="101142"/>
    <lineage>
        <taxon>Eukaryota</taxon>
        <taxon>Fungi</taxon>
        <taxon>Fungi incertae sedis</taxon>
        <taxon>Mucoromycota</taxon>
        <taxon>Mucoromycotina</taxon>
        <taxon>Mucoromycetes</taxon>
        <taxon>Mucorales</taxon>
        <taxon>Mucorineae</taxon>
        <taxon>Mucoraceae</taxon>
        <taxon>Thamnidium</taxon>
    </lineage>
</organism>
<protein>
    <submittedName>
        <fullName evidence="2">Uncharacterized protein</fullName>
    </submittedName>
</protein>
<dbReference type="AlphaFoldDB" id="A0A8H7SYU9"/>
<evidence type="ECO:0000313" key="3">
    <source>
        <dbReference type="Proteomes" id="UP000613177"/>
    </source>
</evidence>
<name>A0A8H7SYU9_9FUNG</name>
<gene>
    <name evidence="2" type="ORF">INT48_009660</name>
</gene>
<feature type="region of interest" description="Disordered" evidence="1">
    <location>
        <begin position="1"/>
        <end position="46"/>
    </location>
</feature>
<keyword evidence="3" id="KW-1185">Reference proteome</keyword>
<dbReference type="EMBL" id="JAEPRE010000003">
    <property type="protein sequence ID" value="KAG2237722.1"/>
    <property type="molecule type" value="Genomic_DNA"/>
</dbReference>
<evidence type="ECO:0000256" key="1">
    <source>
        <dbReference type="SAM" id="MobiDB-lite"/>
    </source>
</evidence>
<comment type="caution">
    <text evidence="2">The sequence shown here is derived from an EMBL/GenBank/DDBJ whole genome shotgun (WGS) entry which is preliminary data.</text>
</comment>
<accession>A0A8H7SYU9</accession>
<feature type="compositionally biased region" description="Polar residues" evidence="1">
    <location>
        <begin position="1"/>
        <end position="26"/>
    </location>
</feature>
<dbReference type="Proteomes" id="UP000613177">
    <property type="component" value="Unassembled WGS sequence"/>
</dbReference>
<feature type="compositionally biased region" description="Acidic residues" evidence="1">
    <location>
        <begin position="37"/>
        <end position="46"/>
    </location>
</feature>
<evidence type="ECO:0000313" key="2">
    <source>
        <dbReference type="EMBL" id="KAG2237722.1"/>
    </source>
</evidence>
<proteinExistence type="predicted"/>